<feature type="non-terminal residue" evidence="2">
    <location>
        <position position="58"/>
    </location>
</feature>
<sequence>MRFAIKLLISVCVIAFCVGIGRKLPTLAGLIAVMPLTGLIVLVWLYRDNPGNFNLMTE</sequence>
<feature type="transmembrane region" description="Helical" evidence="1">
    <location>
        <begin position="27"/>
        <end position="46"/>
    </location>
</feature>
<organism evidence="2">
    <name type="scientific">marine sediment metagenome</name>
    <dbReference type="NCBI Taxonomy" id="412755"/>
    <lineage>
        <taxon>unclassified sequences</taxon>
        <taxon>metagenomes</taxon>
        <taxon>ecological metagenomes</taxon>
    </lineage>
</organism>
<evidence type="ECO:0000256" key="1">
    <source>
        <dbReference type="SAM" id="Phobius"/>
    </source>
</evidence>
<keyword evidence="1" id="KW-0472">Membrane</keyword>
<reference evidence="2" key="1">
    <citation type="journal article" date="2014" name="Front. Microbiol.">
        <title>High frequency of phylogenetically diverse reductive dehalogenase-homologous genes in deep subseafloor sedimentary metagenomes.</title>
        <authorList>
            <person name="Kawai M."/>
            <person name="Futagami T."/>
            <person name="Toyoda A."/>
            <person name="Takaki Y."/>
            <person name="Nishi S."/>
            <person name="Hori S."/>
            <person name="Arai W."/>
            <person name="Tsubouchi T."/>
            <person name="Morono Y."/>
            <person name="Uchiyama I."/>
            <person name="Ito T."/>
            <person name="Fujiyama A."/>
            <person name="Inagaki F."/>
            <person name="Takami H."/>
        </authorList>
    </citation>
    <scope>NUCLEOTIDE SEQUENCE</scope>
    <source>
        <strain evidence="2">Expedition CK06-06</strain>
    </source>
</reference>
<gene>
    <name evidence="2" type="ORF">S06H3_42437</name>
</gene>
<accession>X1Q5Z2</accession>
<proteinExistence type="predicted"/>
<comment type="caution">
    <text evidence="2">The sequence shown here is derived from an EMBL/GenBank/DDBJ whole genome shotgun (WGS) entry which is preliminary data.</text>
</comment>
<evidence type="ECO:0000313" key="2">
    <source>
        <dbReference type="EMBL" id="GAI38679.1"/>
    </source>
</evidence>
<protein>
    <submittedName>
        <fullName evidence="2">Uncharacterized protein</fullName>
    </submittedName>
</protein>
<dbReference type="EMBL" id="BARV01026239">
    <property type="protein sequence ID" value="GAI38679.1"/>
    <property type="molecule type" value="Genomic_DNA"/>
</dbReference>
<keyword evidence="1" id="KW-1133">Transmembrane helix</keyword>
<keyword evidence="1" id="KW-0812">Transmembrane</keyword>
<name>X1Q5Z2_9ZZZZ</name>
<dbReference type="AlphaFoldDB" id="X1Q5Z2"/>